<feature type="chain" id="PRO_5047518886" evidence="1">
    <location>
        <begin position="24"/>
        <end position="155"/>
    </location>
</feature>
<feature type="signal peptide" evidence="1">
    <location>
        <begin position="1"/>
        <end position="23"/>
    </location>
</feature>
<evidence type="ECO:0000256" key="1">
    <source>
        <dbReference type="SAM" id="SignalP"/>
    </source>
</evidence>
<dbReference type="EMBL" id="BAABZQ010000001">
    <property type="protein sequence ID" value="GAA6497866.1"/>
    <property type="molecule type" value="Genomic_DNA"/>
</dbReference>
<name>A0ABQ0BMX5_9FIRM</name>
<sequence length="155" mass="17548">MKRKMMILWLLCAAVSRFTYSTAAENLPETGRMENETEKMDTAQPEFVITERPFLSFEDMEPDEERSQVFSIRNTEEEEEAYYLTIQAPEEITWELTKAGDPYDSGRASGTPLKLGVLQPGEHVVFQLTVKNAGDTFCSAFPAFSEKKILSCGTK</sequence>
<dbReference type="RefSeq" id="WP_227211851.1">
    <property type="nucleotide sequence ID" value="NZ_BAABZQ010000001.1"/>
</dbReference>
<evidence type="ECO:0000313" key="2">
    <source>
        <dbReference type="EMBL" id="GAA6497866.1"/>
    </source>
</evidence>
<keyword evidence="1" id="KW-0732">Signal</keyword>
<gene>
    <name evidence="2" type="ORF">K340107D12_06820</name>
</gene>
<proteinExistence type="predicted"/>
<protein>
    <submittedName>
        <fullName evidence="2">Uncharacterized protein</fullName>
    </submittedName>
</protein>
<evidence type="ECO:0000313" key="3">
    <source>
        <dbReference type="Proteomes" id="UP001600941"/>
    </source>
</evidence>
<reference evidence="2 3" key="1">
    <citation type="submission" date="2024-04" db="EMBL/GenBank/DDBJ databases">
        <title>Defined microbial consortia suppress multidrug-resistant proinflammatory Enterobacteriaceae via ecological control.</title>
        <authorList>
            <person name="Furuichi M."/>
            <person name="Kawaguchi T."/>
            <person name="Pust M."/>
            <person name="Yasuma K."/>
            <person name="Plichta D."/>
            <person name="Hasegawa N."/>
            <person name="Ohya T."/>
            <person name="Bhattarai S."/>
            <person name="Sasajima S."/>
            <person name="Aoto Y."/>
            <person name="Tuganbaev T."/>
            <person name="Yaginuma M."/>
            <person name="Ueda M."/>
            <person name="Okahashi N."/>
            <person name="Amafuji K."/>
            <person name="Kiridooshi Y."/>
            <person name="Sugita K."/>
            <person name="Strazar M."/>
            <person name="Skelly A."/>
            <person name="Suda W."/>
            <person name="Hattori M."/>
            <person name="Nakamoto N."/>
            <person name="Caballero S."/>
            <person name="Norman J."/>
            <person name="Olle B."/>
            <person name="Tanoue T."/>
            <person name="Arita M."/>
            <person name="Bucci V."/>
            <person name="Atarashi K."/>
            <person name="Xavier R."/>
            <person name="Honda K."/>
        </authorList>
    </citation>
    <scope>NUCLEOTIDE SEQUENCE [LARGE SCALE GENOMIC DNA]</scope>
    <source>
        <strain evidence="3">k34-0107-D12</strain>
    </source>
</reference>
<organism evidence="2 3">
    <name type="scientific">Blautia parvula</name>
    <dbReference type="NCBI Taxonomy" id="2877527"/>
    <lineage>
        <taxon>Bacteria</taxon>
        <taxon>Bacillati</taxon>
        <taxon>Bacillota</taxon>
        <taxon>Clostridia</taxon>
        <taxon>Lachnospirales</taxon>
        <taxon>Lachnospiraceae</taxon>
        <taxon>Blautia</taxon>
    </lineage>
</organism>
<keyword evidence="3" id="KW-1185">Reference proteome</keyword>
<comment type="caution">
    <text evidence="2">The sequence shown here is derived from an EMBL/GenBank/DDBJ whole genome shotgun (WGS) entry which is preliminary data.</text>
</comment>
<accession>A0ABQ0BMX5</accession>
<dbReference type="Proteomes" id="UP001600941">
    <property type="component" value="Unassembled WGS sequence"/>
</dbReference>